<dbReference type="Proteomes" id="UP000824533">
    <property type="component" value="Linkage Group LG07"/>
</dbReference>
<comment type="caution">
    <text evidence="1">The sequence shown here is derived from an EMBL/GenBank/DDBJ whole genome shotgun (WGS) entry which is preliminary data.</text>
</comment>
<proteinExistence type="predicted"/>
<keyword evidence="2" id="KW-1185">Reference proteome</keyword>
<sequence>MYANSIKSLTLLLFLVYMVHSKSLTNQESKKPILSSPESVYPITVGESTKPNAVETNSTVIEDFGISDHSGVGPGVLASMTNGG</sequence>
<protein>
    <submittedName>
        <fullName evidence="1">Uncharacterized protein</fullName>
    </submittedName>
</protein>
<organism evidence="1 2">
    <name type="scientific">Dendrolimus kikuchii</name>
    <dbReference type="NCBI Taxonomy" id="765133"/>
    <lineage>
        <taxon>Eukaryota</taxon>
        <taxon>Metazoa</taxon>
        <taxon>Ecdysozoa</taxon>
        <taxon>Arthropoda</taxon>
        <taxon>Hexapoda</taxon>
        <taxon>Insecta</taxon>
        <taxon>Pterygota</taxon>
        <taxon>Neoptera</taxon>
        <taxon>Endopterygota</taxon>
        <taxon>Lepidoptera</taxon>
        <taxon>Glossata</taxon>
        <taxon>Ditrysia</taxon>
        <taxon>Bombycoidea</taxon>
        <taxon>Lasiocampidae</taxon>
        <taxon>Dendrolimus</taxon>
    </lineage>
</organism>
<gene>
    <name evidence="1" type="ORF">K1T71_004513</name>
</gene>
<dbReference type="EMBL" id="CM034393">
    <property type="protein sequence ID" value="KAJ0179922.1"/>
    <property type="molecule type" value="Genomic_DNA"/>
</dbReference>
<evidence type="ECO:0000313" key="2">
    <source>
        <dbReference type="Proteomes" id="UP000824533"/>
    </source>
</evidence>
<name>A0ACC1D8N3_9NEOP</name>
<reference evidence="1 2" key="1">
    <citation type="journal article" date="2021" name="Front. Genet.">
        <title>Chromosome-Level Genome Assembly Reveals Significant Gene Expansion in the Toll and IMD Signaling Pathways of Dendrolimus kikuchii.</title>
        <authorList>
            <person name="Zhou J."/>
            <person name="Wu P."/>
            <person name="Xiong Z."/>
            <person name="Liu N."/>
            <person name="Zhao N."/>
            <person name="Ji M."/>
            <person name="Qiu Y."/>
            <person name="Yang B."/>
        </authorList>
    </citation>
    <scope>NUCLEOTIDE SEQUENCE [LARGE SCALE GENOMIC DNA]</scope>
    <source>
        <strain evidence="1">Ann1</strain>
    </source>
</reference>
<accession>A0ACC1D8N3</accession>
<evidence type="ECO:0000313" key="1">
    <source>
        <dbReference type="EMBL" id="KAJ0179922.1"/>
    </source>
</evidence>